<comment type="caution">
    <text evidence="3">The sequence shown here is derived from an EMBL/GenBank/DDBJ whole genome shotgun (WGS) entry which is preliminary data.</text>
</comment>
<evidence type="ECO:0000256" key="1">
    <source>
        <dbReference type="SAM" id="SignalP"/>
    </source>
</evidence>
<dbReference type="SMART" id="SM01048">
    <property type="entry name" value="C6"/>
    <property type="match status" value="1"/>
</dbReference>
<feature type="domain" description="C6" evidence="2">
    <location>
        <begin position="39"/>
        <end position="135"/>
    </location>
</feature>
<evidence type="ECO:0000259" key="2">
    <source>
        <dbReference type="SMART" id="SM01048"/>
    </source>
</evidence>
<evidence type="ECO:0000313" key="3">
    <source>
        <dbReference type="EMBL" id="CAB3396683.1"/>
    </source>
</evidence>
<dbReference type="OrthoDB" id="5874777at2759"/>
<keyword evidence="1" id="KW-0732">Signal</keyword>
<reference evidence="3 4" key="1">
    <citation type="submission" date="2020-04" db="EMBL/GenBank/DDBJ databases">
        <authorList>
            <person name="Laetsch R D."/>
            <person name="Stevens L."/>
            <person name="Kumar S."/>
            <person name="Blaxter L. M."/>
        </authorList>
    </citation>
    <scope>NUCLEOTIDE SEQUENCE [LARGE SCALE GENOMIC DNA]</scope>
</reference>
<dbReference type="InterPro" id="IPR002601">
    <property type="entry name" value="C6_domain"/>
</dbReference>
<keyword evidence="4" id="KW-1185">Reference proteome</keyword>
<accession>A0A8S1DZA2</accession>
<sequence length="140" mass="15234">MEHQISLFVCLILCGPLFACTATSGASPIATTTDVPMTCTANQIIFGSRNDHFIDVYYKDYVVDSDGNASMTVGCMADANHNTYMIFNDGLGGPTDNQDFPQTIEITLSCVDQVWNYVVVVDGVSYSQPITQIDCQQSPN</sequence>
<dbReference type="EMBL" id="CADEPM010000001">
    <property type="protein sequence ID" value="CAB3396683.1"/>
    <property type="molecule type" value="Genomic_DNA"/>
</dbReference>
<organism evidence="3 4">
    <name type="scientific">Caenorhabditis bovis</name>
    <dbReference type="NCBI Taxonomy" id="2654633"/>
    <lineage>
        <taxon>Eukaryota</taxon>
        <taxon>Metazoa</taxon>
        <taxon>Ecdysozoa</taxon>
        <taxon>Nematoda</taxon>
        <taxon>Chromadorea</taxon>
        <taxon>Rhabditida</taxon>
        <taxon>Rhabditina</taxon>
        <taxon>Rhabditomorpha</taxon>
        <taxon>Rhabditoidea</taxon>
        <taxon>Rhabditidae</taxon>
        <taxon>Peloderinae</taxon>
        <taxon>Caenorhabditis</taxon>
    </lineage>
</organism>
<gene>
    <name evidence="3" type="ORF">CBOVIS_LOCUS202</name>
</gene>
<protein>
    <recommendedName>
        <fullName evidence="2">C6 domain-containing protein</fullName>
    </recommendedName>
</protein>
<name>A0A8S1DZA2_9PELO</name>
<evidence type="ECO:0000313" key="4">
    <source>
        <dbReference type="Proteomes" id="UP000494206"/>
    </source>
</evidence>
<feature type="signal peptide" evidence="1">
    <location>
        <begin position="1"/>
        <end position="25"/>
    </location>
</feature>
<feature type="chain" id="PRO_5035882849" description="C6 domain-containing protein" evidence="1">
    <location>
        <begin position="26"/>
        <end position="140"/>
    </location>
</feature>
<proteinExistence type="predicted"/>
<dbReference type="Proteomes" id="UP000494206">
    <property type="component" value="Unassembled WGS sequence"/>
</dbReference>
<dbReference type="AlphaFoldDB" id="A0A8S1DZA2"/>